<evidence type="ECO:0000256" key="8">
    <source>
        <dbReference type="ARBA" id="ARBA00022691"/>
    </source>
</evidence>
<keyword evidence="6" id="KW-0489">Methyltransferase</keyword>
<evidence type="ECO:0000256" key="6">
    <source>
        <dbReference type="ARBA" id="ARBA00022603"/>
    </source>
</evidence>
<sequence length="247" mass="28027">LVFAVNTSFTLKVVAMAAQKDRVMALSEWEDRWQEGRIGFHQLHVHRMLKTNIDKVLCGRKDVRFFFPLCGKAIDMKWLADMGHSVVGVELSQKAIKQFFEENNLSYSEESVPAIPGGKMFKSSDGKISLYQCSFYDFSSSIAGQFGGIWDRGALVAINPCDRQRYAALIVTLMDKDCRYLLDTLLYNPELYGGPPFFVSDEDVRNLFGSACDIELLQTEDSFEERHKSWGLDSLTEKVHLLTLKGN</sequence>
<evidence type="ECO:0000256" key="3">
    <source>
        <dbReference type="ARBA" id="ARBA00008145"/>
    </source>
</evidence>
<dbReference type="HAMAP" id="MF_00812">
    <property type="entry name" value="Thiopur_methtran"/>
    <property type="match status" value="1"/>
</dbReference>
<gene>
    <name evidence="9" type="primary">tpmt</name>
</gene>
<dbReference type="InterPro" id="IPR029063">
    <property type="entry name" value="SAM-dependent_MTases_sf"/>
</dbReference>
<evidence type="ECO:0000256" key="1">
    <source>
        <dbReference type="ARBA" id="ARBA00000903"/>
    </source>
</evidence>
<reference evidence="9" key="3">
    <citation type="submission" date="2025-09" db="UniProtKB">
        <authorList>
            <consortium name="Ensembl"/>
        </authorList>
    </citation>
    <scope>IDENTIFICATION</scope>
</reference>
<dbReference type="GO" id="GO:0005737">
    <property type="term" value="C:cytoplasm"/>
    <property type="evidence" value="ECO:0007669"/>
    <property type="project" value="UniProtKB-SubCell"/>
</dbReference>
<accession>A0A8C9RMG5</accession>
<evidence type="ECO:0000256" key="7">
    <source>
        <dbReference type="ARBA" id="ARBA00022679"/>
    </source>
</evidence>
<evidence type="ECO:0000256" key="5">
    <source>
        <dbReference type="ARBA" id="ARBA00022490"/>
    </source>
</evidence>
<dbReference type="PANTHER" id="PTHR10259:SF11">
    <property type="entry name" value="THIOPURINE S-METHYLTRANSFERASE"/>
    <property type="match status" value="1"/>
</dbReference>
<dbReference type="PIRSF" id="PIRSF023956">
    <property type="entry name" value="Thiopurine_S-methyltransferase"/>
    <property type="match status" value="1"/>
</dbReference>
<dbReference type="PANTHER" id="PTHR10259">
    <property type="entry name" value="THIOPURINE S-METHYLTRANSFERASE"/>
    <property type="match status" value="1"/>
</dbReference>
<reference evidence="9" key="2">
    <citation type="submission" date="2025-08" db="UniProtKB">
        <authorList>
            <consortium name="Ensembl"/>
        </authorList>
    </citation>
    <scope>IDENTIFICATION</scope>
</reference>
<dbReference type="GeneTree" id="ENSGT00390000016823"/>
<name>A0A8C9RMG5_SCLFO</name>
<dbReference type="Ensembl" id="ENSSFOT00015015067.2">
    <property type="protein sequence ID" value="ENSSFOP00015014892.2"/>
    <property type="gene ID" value="ENSSFOG00015009588.2"/>
</dbReference>
<comment type="subcellular location">
    <subcellularLocation>
        <location evidence="2">Cytoplasm</location>
    </subcellularLocation>
</comment>
<dbReference type="PROSITE" id="PS51585">
    <property type="entry name" value="SAM_MT_TPMT"/>
    <property type="match status" value="1"/>
</dbReference>
<comment type="catalytic activity">
    <reaction evidence="1">
        <text>S-adenosyl-L-methionine + a thiopurine = S-adenosyl-L-homocysteine + a thiopurine S-methylether.</text>
        <dbReference type="EC" id="2.1.1.67"/>
    </reaction>
</comment>
<keyword evidence="5" id="KW-0963">Cytoplasm</keyword>
<dbReference type="SUPFAM" id="SSF53335">
    <property type="entry name" value="S-adenosyl-L-methionine-dependent methyltransferases"/>
    <property type="match status" value="1"/>
</dbReference>
<dbReference type="Gene3D" id="3.40.50.150">
    <property type="entry name" value="Vaccinia Virus protein VP39"/>
    <property type="match status" value="1"/>
</dbReference>
<proteinExistence type="inferred from homology"/>
<dbReference type="GO" id="GO:0008119">
    <property type="term" value="F:thiopurine S-methyltransferase activity"/>
    <property type="evidence" value="ECO:0007669"/>
    <property type="project" value="UniProtKB-EC"/>
</dbReference>
<keyword evidence="10" id="KW-1185">Reference proteome</keyword>
<dbReference type="FunFam" id="3.40.50.150:FF:000101">
    <property type="entry name" value="Thiopurine S-methyltransferase"/>
    <property type="match status" value="1"/>
</dbReference>
<dbReference type="EC" id="2.1.1.67" evidence="4"/>
<evidence type="ECO:0000256" key="2">
    <source>
        <dbReference type="ARBA" id="ARBA00004496"/>
    </source>
</evidence>
<dbReference type="InterPro" id="IPR008854">
    <property type="entry name" value="TPMT"/>
</dbReference>
<organism evidence="9 10">
    <name type="scientific">Scleropages formosus</name>
    <name type="common">Asian bonytongue</name>
    <name type="synonym">Osteoglossum formosum</name>
    <dbReference type="NCBI Taxonomy" id="113540"/>
    <lineage>
        <taxon>Eukaryota</taxon>
        <taxon>Metazoa</taxon>
        <taxon>Chordata</taxon>
        <taxon>Craniata</taxon>
        <taxon>Vertebrata</taxon>
        <taxon>Euteleostomi</taxon>
        <taxon>Actinopterygii</taxon>
        <taxon>Neopterygii</taxon>
        <taxon>Teleostei</taxon>
        <taxon>Osteoglossocephala</taxon>
        <taxon>Osteoglossomorpha</taxon>
        <taxon>Osteoglossiformes</taxon>
        <taxon>Osteoglossidae</taxon>
        <taxon>Scleropages</taxon>
    </lineage>
</organism>
<dbReference type="InterPro" id="IPR025835">
    <property type="entry name" value="Thiopurine_S-MeTrfase"/>
</dbReference>
<evidence type="ECO:0000256" key="4">
    <source>
        <dbReference type="ARBA" id="ARBA00011905"/>
    </source>
</evidence>
<keyword evidence="7" id="KW-0808">Transferase</keyword>
<dbReference type="GO" id="GO:0032259">
    <property type="term" value="P:methylation"/>
    <property type="evidence" value="ECO:0007669"/>
    <property type="project" value="UniProtKB-KW"/>
</dbReference>
<dbReference type="AlphaFoldDB" id="A0A8C9RMG5"/>
<keyword evidence="8" id="KW-0949">S-adenosyl-L-methionine</keyword>
<reference evidence="9 10" key="1">
    <citation type="submission" date="2019-04" db="EMBL/GenBank/DDBJ databases">
        <authorList>
            <consortium name="Wellcome Sanger Institute Data Sharing"/>
        </authorList>
    </citation>
    <scope>NUCLEOTIDE SEQUENCE [LARGE SCALE GENOMIC DNA]</scope>
</reference>
<dbReference type="Proteomes" id="UP000694397">
    <property type="component" value="Chromosome 23"/>
</dbReference>
<comment type="similarity">
    <text evidence="3">Belongs to the class I-like SAM-binding methyltransferase superfamily. TPMT family.</text>
</comment>
<dbReference type="OrthoDB" id="276151at2759"/>
<evidence type="ECO:0000313" key="9">
    <source>
        <dbReference type="Ensembl" id="ENSSFOP00015014892.2"/>
    </source>
</evidence>
<protein>
    <recommendedName>
        <fullName evidence="4">thiopurine S-methyltransferase</fullName>
        <ecNumber evidence="4">2.1.1.67</ecNumber>
    </recommendedName>
</protein>
<evidence type="ECO:0000313" key="10">
    <source>
        <dbReference type="Proteomes" id="UP000694397"/>
    </source>
</evidence>
<dbReference type="Pfam" id="PF05724">
    <property type="entry name" value="TPMT"/>
    <property type="match status" value="1"/>
</dbReference>